<accession>A0A8S5R4K1</accession>
<name>A0A8S5R4K1_9CAUD</name>
<evidence type="ECO:0000313" key="2">
    <source>
        <dbReference type="EMBL" id="DAE26382.1"/>
    </source>
</evidence>
<proteinExistence type="predicted"/>
<feature type="domain" description="YodL-like" evidence="1">
    <location>
        <begin position="6"/>
        <end position="100"/>
    </location>
</feature>
<dbReference type="InterPro" id="IPR025923">
    <property type="entry name" value="YodL-like_dom"/>
</dbReference>
<reference evidence="2" key="1">
    <citation type="journal article" date="2021" name="Proc. Natl. Acad. Sci. U.S.A.">
        <title>A Catalog of Tens of Thousands of Viruses from Human Metagenomes Reveals Hidden Associations with Chronic Diseases.</title>
        <authorList>
            <person name="Tisza M.J."/>
            <person name="Buck C.B."/>
        </authorList>
    </citation>
    <scope>NUCLEOTIDE SEQUENCE</scope>
    <source>
        <strain evidence="2">CtxbQ4</strain>
    </source>
</reference>
<sequence length="109" mass="12547">MEKTKIRIYQIDGAKDDRRVMFRDYESTIHTAGRIDFSIYDCVYCGETDTDDLETIFWLLNMEIPSGYTGHSVSVSDIIEICDGEKKGLYFCDSVGWVKLSTDPREKAK</sequence>
<dbReference type="EMBL" id="BK015817">
    <property type="protein sequence ID" value="DAE26382.1"/>
    <property type="molecule type" value="Genomic_DNA"/>
</dbReference>
<evidence type="ECO:0000259" key="1">
    <source>
        <dbReference type="Pfam" id="PF14191"/>
    </source>
</evidence>
<organism evidence="2">
    <name type="scientific">Myoviridae sp. ctxbQ4</name>
    <dbReference type="NCBI Taxonomy" id="2827292"/>
    <lineage>
        <taxon>Viruses</taxon>
        <taxon>Duplodnaviria</taxon>
        <taxon>Heunggongvirae</taxon>
        <taxon>Uroviricota</taxon>
        <taxon>Caudoviricetes</taxon>
    </lineage>
</organism>
<protein>
    <submittedName>
        <fullName evidence="2">YodL-like protein</fullName>
    </submittedName>
</protein>
<dbReference type="Pfam" id="PF14191">
    <property type="entry name" value="YodL"/>
    <property type="match status" value="1"/>
</dbReference>